<evidence type="ECO:0000313" key="3">
    <source>
        <dbReference type="EMBL" id="MBB1062289.1"/>
    </source>
</evidence>
<evidence type="ECO:0000256" key="1">
    <source>
        <dbReference type="SAM" id="MobiDB-lite"/>
    </source>
</evidence>
<dbReference type="Proteomes" id="UP000544052">
    <property type="component" value="Unassembled WGS sequence"/>
</dbReference>
<evidence type="ECO:0000313" key="4">
    <source>
        <dbReference type="EMBL" id="MBB1086643.1"/>
    </source>
</evidence>
<keyword evidence="6" id="KW-1185">Reference proteome</keyword>
<keyword evidence="2" id="KW-0472">Membrane</keyword>
<dbReference type="EMBL" id="JACIUY010000063">
    <property type="protein sequence ID" value="MBB1086643.1"/>
    <property type="molecule type" value="Genomic_DNA"/>
</dbReference>
<dbReference type="Proteomes" id="UP000518255">
    <property type="component" value="Unassembled WGS sequence"/>
</dbReference>
<dbReference type="AlphaFoldDB" id="A0A7W3YCT7"/>
<evidence type="ECO:0000313" key="6">
    <source>
        <dbReference type="Proteomes" id="UP000544052"/>
    </source>
</evidence>
<feature type="transmembrane region" description="Helical" evidence="2">
    <location>
        <begin position="24"/>
        <end position="49"/>
    </location>
</feature>
<dbReference type="EMBL" id="JACIUZ010000011">
    <property type="protein sequence ID" value="MBB1062289.1"/>
    <property type="molecule type" value="Genomic_DNA"/>
</dbReference>
<dbReference type="InterPro" id="IPR008523">
    <property type="entry name" value="DUF805"/>
</dbReference>
<name>A0A7W3YCT7_9LACO</name>
<feature type="region of interest" description="Disordered" evidence="1">
    <location>
        <begin position="148"/>
        <end position="167"/>
    </location>
</feature>
<proteinExistence type="predicted"/>
<accession>A0A7W3YCT7</accession>
<gene>
    <name evidence="4" type="ORF">H5R63_07630</name>
    <name evidence="3" type="ORF">H5R64_00470</name>
</gene>
<evidence type="ECO:0000313" key="5">
    <source>
        <dbReference type="Proteomes" id="UP000518255"/>
    </source>
</evidence>
<sequence>MFKAYKYYWENSFKYQATSTRADYWWPVLVNLIIYAILWLLLVACGVSSFSSLVNGSTQGLGAILIITVLMVVFGIANIFPEIAIAVRRLRDVGISGWFLFAAWLLSIILGNVDNEFCNGLMAILEIVILVFMCLPTNYISKQGWWSPNKSEDKEIPSLRNENEFEI</sequence>
<feature type="compositionally biased region" description="Basic and acidic residues" evidence="1">
    <location>
        <begin position="150"/>
        <end position="167"/>
    </location>
</feature>
<feature type="transmembrane region" description="Helical" evidence="2">
    <location>
        <begin position="119"/>
        <end position="140"/>
    </location>
</feature>
<dbReference type="GO" id="GO:0005886">
    <property type="term" value="C:plasma membrane"/>
    <property type="evidence" value="ECO:0007669"/>
    <property type="project" value="TreeGrafter"/>
</dbReference>
<organism evidence="4 5">
    <name type="scientific">Limosilactobacillus fastidiosus</name>
    <dbReference type="NCBI Taxonomy" id="2759855"/>
    <lineage>
        <taxon>Bacteria</taxon>
        <taxon>Bacillati</taxon>
        <taxon>Bacillota</taxon>
        <taxon>Bacilli</taxon>
        <taxon>Lactobacillales</taxon>
        <taxon>Lactobacillaceae</taxon>
        <taxon>Limosilactobacillus</taxon>
    </lineage>
</organism>
<reference evidence="5 6" key="1">
    <citation type="submission" date="2020-07" db="EMBL/GenBank/DDBJ databases">
        <title>Description of Limosilactobacillus balticus sp. nov., Limosilactobacillus agrestis sp. nov., Limosilactobacillus albertensis sp. nov., Limosilactobacillus rudii sp. nov., Limosilactobacillus fastidiosus sp. nov., five novel Limosilactobacillus species isolated from the vertebrate gastrointestinal tract, and proposal of 6 subspecies of Limosilactobacillus reuteri adapted to the gastrointestinal tract of specific vertebrate hosts.</title>
        <authorList>
            <person name="Li F."/>
            <person name="Cheng C."/>
            <person name="Zheng J."/>
            <person name="Quevedo R.M."/>
            <person name="Li J."/>
            <person name="Roos S."/>
            <person name="Gaenzle M.G."/>
            <person name="Walter J."/>
        </authorList>
    </citation>
    <scope>NUCLEOTIDE SEQUENCE [LARGE SCALE GENOMIC DNA]</scope>
    <source>
        <strain evidence="4 5">WF-MA3-C</strain>
        <strain evidence="3 6">WF-MO7-1</strain>
    </source>
</reference>
<protein>
    <submittedName>
        <fullName evidence="4">DUF805 domain-containing protein</fullName>
    </submittedName>
</protein>
<evidence type="ECO:0000256" key="2">
    <source>
        <dbReference type="SAM" id="Phobius"/>
    </source>
</evidence>
<keyword evidence="2" id="KW-1133">Transmembrane helix</keyword>
<feature type="transmembrane region" description="Helical" evidence="2">
    <location>
        <begin position="93"/>
        <end position="113"/>
    </location>
</feature>
<dbReference type="RefSeq" id="WP_182581509.1">
    <property type="nucleotide sequence ID" value="NZ_JACIUY010000063.1"/>
</dbReference>
<dbReference type="Pfam" id="PF05656">
    <property type="entry name" value="DUF805"/>
    <property type="match status" value="1"/>
</dbReference>
<dbReference type="PANTHER" id="PTHR34980:SF2">
    <property type="entry name" value="INNER MEMBRANE PROTEIN YHAH-RELATED"/>
    <property type="match status" value="1"/>
</dbReference>
<feature type="transmembrane region" description="Helical" evidence="2">
    <location>
        <begin position="61"/>
        <end position="81"/>
    </location>
</feature>
<comment type="caution">
    <text evidence="4">The sequence shown here is derived from an EMBL/GenBank/DDBJ whole genome shotgun (WGS) entry which is preliminary data.</text>
</comment>
<dbReference type="PANTHER" id="PTHR34980">
    <property type="entry name" value="INNER MEMBRANE PROTEIN-RELATED-RELATED"/>
    <property type="match status" value="1"/>
</dbReference>
<keyword evidence="2" id="KW-0812">Transmembrane</keyword>